<organism evidence="8 9">
    <name type="scientific">Aspergillus avenaceus</name>
    <dbReference type="NCBI Taxonomy" id="36643"/>
    <lineage>
        <taxon>Eukaryota</taxon>
        <taxon>Fungi</taxon>
        <taxon>Dikarya</taxon>
        <taxon>Ascomycota</taxon>
        <taxon>Pezizomycotina</taxon>
        <taxon>Eurotiomycetes</taxon>
        <taxon>Eurotiomycetidae</taxon>
        <taxon>Eurotiales</taxon>
        <taxon>Aspergillaceae</taxon>
        <taxon>Aspergillus</taxon>
        <taxon>Aspergillus subgen. Circumdati</taxon>
    </lineage>
</organism>
<reference evidence="8 9" key="1">
    <citation type="submission" date="2019-04" db="EMBL/GenBank/DDBJ databases">
        <title>Friends and foes A comparative genomics study of 23 Aspergillus species from section Flavi.</title>
        <authorList>
            <consortium name="DOE Joint Genome Institute"/>
            <person name="Kjaerbolling I."/>
            <person name="Vesth T."/>
            <person name="Frisvad J.C."/>
            <person name="Nybo J.L."/>
            <person name="Theobald S."/>
            <person name="Kildgaard S."/>
            <person name="Isbrandt T."/>
            <person name="Kuo A."/>
            <person name="Sato A."/>
            <person name="Lyhne E.K."/>
            <person name="Kogle M.E."/>
            <person name="Wiebenga A."/>
            <person name="Kun R.S."/>
            <person name="Lubbers R.J."/>
            <person name="Makela M.R."/>
            <person name="Barry K."/>
            <person name="Chovatia M."/>
            <person name="Clum A."/>
            <person name="Daum C."/>
            <person name="Haridas S."/>
            <person name="He G."/>
            <person name="LaButti K."/>
            <person name="Lipzen A."/>
            <person name="Mondo S."/>
            <person name="Riley R."/>
            <person name="Salamov A."/>
            <person name="Simmons B.A."/>
            <person name="Magnuson J.K."/>
            <person name="Henrissat B."/>
            <person name="Mortensen U.H."/>
            <person name="Larsen T.O."/>
            <person name="Devries R.P."/>
            <person name="Grigoriev I.V."/>
            <person name="Machida M."/>
            <person name="Baker S.E."/>
            <person name="Andersen M.R."/>
        </authorList>
    </citation>
    <scope>NUCLEOTIDE SEQUENCE [LARGE SCALE GENOMIC DNA]</scope>
    <source>
        <strain evidence="8 9">IBT 18842</strain>
    </source>
</reference>
<accession>A0A5N6U312</accession>
<evidence type="ECO:0000256" key="7">
    <source>
        <dbReference type="SAM" id="Phobius"/>
    </source>
</evidence>
<proteinExistence type="inferred from homology"/>
<dbReference type="PANTHER" id="PTHR12265:SF30">
    <property type="entry name" value="TRANSMEMBRANE PROTEIN 53"/>
    <property type="match status" value="1"/>
</dbReference>
<dbReference type="PANTHER" id="PTHR12265">
    <property type="entry name" value="TRANSMEMBRANE PROTEIN 53"/>
    <property type="match status" value="1"/>
</dbReference>
<dbReference type="OrthoDB" id="77878at2759"/>
<comment type="subcellular location">
    <subcellularLocation>
        <location evidence="6">Nucleus outer membrane</location>
        <topology evidence="6">Single-pass membrane protein</topology>
    </subcellularLocation>
</comment>
<dbReference type="Pfam" id="PF05705">
    <property type="entry name" value="DUF829"/>
    <property type="match status" value="1"/>
</dbReference>
<evidence type="ECO:0000313" key="9">
    <source>
        <dbReference type="Proteomes" id="UP000325780"/>
    </source>
</evidence>
<evidence type="ECO:0000256" key="2">
    <source>
        <dbReference type="ARBA" id="ARBA00022692"/>
    </source>
</evidence>
<evidence type="ECO:0000256" key="6">
    <source>
        <dbReference type="ARBA" id="ARBA00034303"/>
    </source>
</evidence>
<keyword evidence="5" id="KW-0539">Nucleus</keyword>
<protein>
    <submittedName>
        <fullName evidence="8">DUF829-domain-containing protein</fullName>
    </submittedName>
</protein>
<keyword evidence="9" id="KW-1185">Reference proteome</keyword>
<name>A0A5N6U312_ASPAV</name>
<feature type="transmembrane region" description="Helical" evidence="7">
    <location>
        <begin position="208"/>
        <end position="225"/>
    </location>
</feature>
<comment type="similarity">
    <text evidence="1">Belongs to the TMEM53 family.</text>
</comment>
<keyword evidence="4 7" id="KW-0472">Membrane</keyword>
<dbReference type="GO" id="GO:0005640">
    <property type="term" value="C:nuclear outer membrane"/>
    <property type="evidence" value="ECO:0007669"/>
    <property type="project" value="UniProtKB-SubCell"/>
</dbReference>
<dbReference type="Proteomes" id="UP000325780">
    <property type="component" value="Unassembled WGS sequence"/>
</dbReference>
<evidence type="ECO:0000256" key="3">
    <source>
        <dbReference type="ARBA" id="ARBA00022989"/>
    </source>
</evidence>
<dbReference type="InterPro" id="IPR029058">
    <property type="entry name" value="AB_hydrolase_fold"/>
</dbReference>
<evidence type="ECO:0000256" key="1">
    <source>
        <dbReference type="ARBA" id="ARBA00007387"/>
    </source>
</evidence>
<keyword evidence="2 7" id="KW-0812">Transmembrane</keyword>
<sequence>MTLSWASLSEFRKLSDGIYIYDPKLEPNGHVVAGHNEQGPSTIILFTWADASVRLISKYFEGYRTLYPSAKIIVVTATTMKTFFAGPEDAKSFVKPMVEKELSPIISNIGSSSGAASTPEGSLNLRREKERGVLVHAFSNSGGLNLEAVWSVWHALQISQGQSIGPLPIHGLILDSTPGGPSFRREFGRWTAGVAMGFAFLPKICAKLVATLIVLVLMGIPNLLGKESLAARGRRVLNSPQNIPLNSARLYIYSDSDLLIGHSDVESHAQDARDKGYKKVKLERFSGSGHVAHMRQDPKRYWATISKFWDECCV</sequence>
<gene>
    <name evidence="8" type="ORF">BDV25DRAFT_169564</name>
</gene>
<dbReference type="SUPFAM" id="SSF53474">
    <property type="entry name" value="alpha/beta-Hydrolases"/>
    <property type="match status" value="1"/>
</dbReference>
<dbReference type="AlphaFoldDB" id="A0A5N6U312"/>
<dbReference type="InterPro" id="IPR008547">
    <property type="entry name" value="DUF829_TMEM53"/>
</dbReference>
<dbReference type="EMBL" id="ML742044">
    <property type="protein sequence ID" value="KAE8153015.1"/>
    <property type="molecule type" value="Genomic_DNA"/>
</dbReference>
<keyword evidence="3 7" id="KW-1133">Transmembrane helix</keyword>
<evidence type="ECO:0000256" key="4">
    <source>
        <dbReference type="ARBA" id="ARBA00023136"/>
    </source>
</evidence>
<evidence type="ECO:0000256" key="5">
    <source>
        <dbReference type="ARBA" id="ARBA00023242"/>
    </source>
</evidence>
<evidence type="ECO:0000313" key="8">
    <source>
        <dbReference type="EMBL" id="KAE8153015.1"/>
    </source>
</evidence>